<proteinExistence type="predicted"/>
<comment type="caution">
    <text evidence="1">The sequence shown here is derived from an EMBL/GenBank/DDBJ whole genome shotgun (WGS) entry which is preliminary data.</text>
</comment>
<evidence type="ECO:0000313" key="1">
    <source>
        <dbReference type="EMBL" id="KRZ01047.1"/>
    </source>
</evidence>
<dbReference type="AlphaFoldDB" id="A0A0V1GRV5"/>
<evidence type="ECO:0000313" key="2">
    <source>
        <dbReference type="Proteomes" id="UP000054805"/>
    </source>
</evidence>
<keyword evidence="2" id="KW-1185">Reference proteome</keyword>
<reference evidence="1 2" key="1">
    <citation type="submission" date="2015-01" db="EMBL/GenBank/DDBJ databases">
        <title>Evolution of Trichinella species and genotypes.</title>
        <authorList>
            <person name="Korhonen P.K."/>
            <person name="Edoardo P."/>
            <person name="Giuseppe L.R."/>
            <person name="Gasser R.B."/>
        </authorList>
    </citation>
    <scope>NUCLEOTIDE SEQUENCE [LARGE SCALE GENOMIC DNA]</scope>
    <source>
        <strain evidence="1">ISS588</strain>
    </source>
</reference>
<accession>A0A0V1GRV5</accession>
<gene>
    <name evidence="1" type="ORF">T4B_9936</name>
</gene>
<protein>
    <submittedName>
        <fullName evidence="1">Uncharacterized protein</fullName>
    </submittedName>
</protein>
<organism evidence="1 2">
    <name type="scientific">Trichinella pseudospiralis</name>
    <name type="common">Parasitic roundworm</name>
    <dbReference type="NCBI Taxonomy" id="6337"/>
    <lineage>
        <taxon>Eukaryota</taxon>
        <taxon>Metazoa</taxon>
        <taxon>Ecdysozoa</taxon>
        <taxon>Nematoda</taxon>
        <taxon>Enoplea</taxon>
        <taxon>Dorylaimia</taxon>
        <taxon>Trichinellida</taxon>
        <taxon>Trichinellidae</taxon>
        <taxon>Trichinella</taxon>
    </lineage>
</organism>
<name>A0A0V1GRV5_TRIPS</name>
<dbReference type="EMBL" id="JYDS01000695">
    <property type="protein sequence ID" value="KRZ01047.1"/>
    <property type="molecule type" value="Genomic_DNA"/>
</dbReference>
<sequence>MYSGYASKVLLYGYFSTNWLKATPAGSTGTRFPLDLTAKKLKTLKLTGTRLASIFSGIIPHPLEPFQTAAAARTPCDRTPSLQQALPRCHQHATLLRIVVLGDQQ</sequence>
<dbReference type="Proteomes" id="UP000054805">
    <property type="component" value="Unassembled WGS sequence"/>
</dbReference>